<dbReference type="RefSeq" id="WP_125663602.1">
    <property type="nucleotide sequence ID" value="NZ_AP019308.1"/>
</dbReference>
<accession>A0A3G9IY74</accession>
<evidence type="ECO:0000313" key="2">
    <source>
        <dbReference type="Proteomes" id="UP000275368"/>
    </source>
</evidence>
<dbReference type="KEGG" id="pbk:Back11_51750"/>
<dbReference type="EMBL" id="AP019308">
    <property type="protein sequence ID" value="BBH23830.1"/>
    <property type="molecule type" value="Genomic_DNA"/>
</dbReference>
<organism evidence="1 2">
    <name type="scientific">Paenibacillus baekrokdamisoli</name>
    <dbReference type="NCBI Taxonomy" id="1712516"/>
    <lineage>
        <taxon>Bacteria</taxon>
        <taxon>Bacillati</taxon>
        <taxon>Bacillota</taxon>
        <taxon>Bacilli</taxon>
        <taxon>Bacillales</taxon>
        <taxon>Paenibacillaceae</taxon>
        <taxon>Paenibacillus</taxon>
    </lineage>
</organism>
<dbReference type="Proteomes" id="UP000275368">
    <property type="component" value="Chromosome"/>
</dbReference>
<keyword evidence="2" id="KW-1185">Reference proteome</keyword>
<reference evidence="1 2" key="1">
    <citation type="submission" date="2018-11" db="EMBL/GenBank/DDBJ databases">
        <title>Complete genome sequence of Paenibacillus baekrokdamisoli strain KCTC 33723.</title>
        <authorList>
            <person name="Kang S.W."/>
            <person name="Lee K.C."/>
            <person name="Kim K.K."/>
            <person name="Kim J.S."/>
            <person name="Kim D.S."/>
            <person name="Ko S.H."/>
            <person name="Yang S.H."/>
            <person name="Lee J.S."/>
        </authorList>
    </citation>
    <scope>NUCLEOTIDE SEQUENCE [LARGE SCALE GENOMIC DNA]</scope>
    <source>
        <strain evidence="1 2">KCTC 33723</strain>
    </source>
</reference>
<gene>
    <name evidence="1" type="ORF">Back11_51750</name>
</gene>
<dbReference type="OrthoDB" id="2935349at2"/>
<evidence type="ECO:0000313" key="1">
    <source>
        <dbReference type="EMBL" id="BBH23830.1"/>
    </source>
</evidence>
<proteinExistence type="predicted"/>
<dbReference type="AlphaFoldDB" id="A0A3G9IY74"/>
<protein>
    <submittedName>
        <fullName evidence="1">Uncharacterized protein</fullName>
    </submittedName>
</protein>
<name>A0A3G9IY74_9BACL</name>
<sequence>MKRRLVLILAAIVCLMLAAGCTGSEESSTTSYIRILDKGTSDDQLWVKATNPYALKKKEFTITVDNENLWNLIETNKEYLATYAYKSLDEKATLDSIKHPAQAVGTSPLASKMRKIAWHSLSIAEQKTIVGDWEMALVTKSSWTSIPLKKFELPHSSVVRVVFKTTKDELLGPIGIYIDDATDEIVGYDARM</sequence>
<dbReference type="PROSITE" id="PS51257">
    <property type="entry name" value="PROKAR_LIPOPROTEIN"/>
    <property type="match status" value="1"/>
</dbReference>